<dbReference type="AlphaFoldDB" id="A0A1J5S4Z1"/>
<keyword evidence="4" id="KW-0418">Kinase</keyword>
<dbReference type="PANTHER" id="PTHR21262">
    <property type="entry name" value="GUANOSINE-3',5'-BIS DIPHOSPHATE 3'-PYROPHOSPHOHYDROLASE"/>
    <property type="match status" value="1"/>
</dbReference>
<protein>
    <submittedName>
        <fullName evidence="4">GTP pyrophosphokinase</fullName>
        <ecNumber evidence="4">2.7.6.5</ecNumber>
    </submittedName>
</protein>
<dbReference type="SMART" id="SM00954">
    <property type="entry name" value="RelA_SpoT"/>
    <property type="match status" value="1"/>
</dbReference>
<feature type="domain" description="ACT" evidence="2">
    <location>
        <begin position="653"/>
        <end position="724"/>
    </location>
</feature>
<dbReference type="Gene3D" id="1.10.3210.10">
    <property type="entry name" value="Hypothetical protein af1432"/>
    <property type="match status" value="1"/>
</dbReference>
<dbReference type="GO" id="GO:0015969">
    <property type="term" value="P:guanosine tetraphosphate metabolic process"/>
    <property type="evidence" value="ECO:0007669"/>
    <property type="project" value="InterPro"/>
</dbReference>
<dbReference type="Pfam" id="PF13328">
    <property type="entry name" value="HD_4"/>
    <property type="match status" value="1"/>
</dbReference>
<dbReference type="InterPro" id="IPR033655">
    <property type="entry name" value="TGS_RelA/SpoT"/>
</dbReference>
<dbReference type="FunFam" id="3.30.460.10:FF:000001">
    <property type="entry name" value="GTP pyrophosphokinase RelA"/>
    <property type="match status" value="1"/>
</dbReference>
<dbReference type="Gene3D" id="3.30.70.260">
    <property type="match status" value="1"/>
</dbReference>
<dbReference type="PROSITE" id="PS51880">
    <property type="entry name" value="TGS"/>
    <property type="match status" value="1"/>
</dbReference>
<evidence type="ECO:0000256" key="1">
    <source>
        <dbReference type="ARBA" id="ARBA00007476"/>
    </source>
</evidence>
<dbReference type="InterPro" id="IPR007685">
    <property type="entry name" value="RelA_SpoT"/>
</dbReference>
<dbReference type="Pfam" id="PF04607">
    <property type="entry name" value="RelA_SpoT"/>
    <property type="match status" value="1"/>
</dbReference>
<evidence type="ECO:0000259" key="3">
    <source>
        <dbReference type="PROSITE" id="PS51880"/>
    </source>
</evidence>
<dbReference type="Gene3D" id="3.10.20.30">
    <property type="match status" value="1"/>
</dbReference>
<dbReference type="InterPro" id="IPR012675">
    <property type="entry name" value="Beta-grasp_dom_sf"/>
</dbReference>
<dbReference type="SUPFAM" id="SSF81301">
    <property type="entry name" value="Nucleotidyltransferase"/>
    <property type="match status" value="1"/>
</dbReference>
<gene>
    <name evidence="4" type="primary">relA_7</name>
    <name evidence="4" type="ORF">GALL_211620</name>
</gene>
<dbReference type="SUPFAM" id="SSF55021">
    <property type="entry name" value="ACT-like"/>
    <property type="match status" value="1"/>
</dbReference>
<dbReference type="InterPro" id="IPR004095">
    <property type="entry name" value="TGS"/>
</dbReference>
<reference evidence="4" key="1">
    <citation type="submission" date="2016-10" db="EMBL/GenBank/DDBJ databases">
        <title>Sequence of Gallionella enrichment culture.</title>
        <authorList>
            <person name="Poehlein A."/>
            <person name="Muehling M."/>
            <person name="Daniel R."/>
        </authorList>
    </citation>
    <scope>NUCLEOTIDE SEQUENCE</scope>
</reference>
<comment type="similarity">
    <text evidence="1">Belongs to the RelA/SpoT family.</text>
</comment>
<dbReference type="InterPro" id="IPR045865">
    <property type="entry name" value="ACT-like_dom_sf"/>
</dbReference>
<accession>A0A1J5S4Z1</accession>
<dbReference type="GO" id="GO:0008893">
    <property type="term" value="F:guanosine-3',5'-bis(diphosphate) 3'-diphosphatase activity"/>
    <property type="evidence" value="ECO:0007669"/>
    <property type="project" value="TreeGrafter"/>
</dbReference>
<dbReference type="PANTHER" id="PTHR21262:SF31">
    <property type="entry name" value="GTP PYROPHOSPHOKINASE"/>
    <property type="match status" value="1"/>
</dbReference>
<dbReference type="EMBL" id="MLJW01000142">
    <property type="protein sequence ID" value="OIQ96835.1"/>
    <property type="molecule type" value="Genomic_DNA"/>
</dbReference>
<evidence type="ECO:0000259" key="2">
    <source>
        <dbReference type="PROSITE" id="PS51671"/>
    </source>
</evidence>
<dbReference type="Pfam" id="PF02824">
    <property type="entry name" value="TGS"/>
    <property type="match status" value="1"/>
</dbReference>
<name>A0A1J5S4Z1_9ZZZZ</name>
<dbReference type="GO" id="GO:0005886">
    <property type="term" value="C:plasma membrane"/>
    <property type="evidence" value="ECO:0007669"/>
    <property type="project" value="TreeGrafter"/>
</dbReference>
<dbReference type="InterPro" id="IPR002912">
    <property type="entry name" value="ACT_dom"/>
</dbReference>
<dbReference type="InterPro" id="IPR043519">
    <property type="entry name" value="NT_sf"/>
</dbReference>
<dbReference type="CDD" id="cd04876">
    <property type="entry name" value="ACT_RelA-SpoT"/>
    <property type="match status" value="1"/>
</dbReference>
<dbReference type="FunFam" id="3.10.20.30:FF:000002">
    <property type="entry name" value="GTP pyrophosphokinase (RelA/SpoT)"/>
    <property type="match status" value="1"/>
</dbReference>
<dbReference type="InterPro" id="IPR004811">
    <property type="entry name" value="RelA/Spo_fam"/>
</dbReference>
<dbReference type="GO" id="GO:0016301">
    <property type="term" value="F:kinase activity"/>
    <property type="evidence" value="ECO:0007669"/>
    <property type="project" value="UniProtKB-KW"/>
</dbReference>
<dbReference type="CDD" id="cd05399">
    <property type="entry name" value="NT_Rel-Spo_like"/>
    <property type="match status" value="1"/>
</dbReference>
<dbReference type="GO" id="GO:0042594">
    <property type="term" value="P:response to starvation"/>
    <property type="evidence" value="ECO:0007669"/>
    <property type="project" value="TreeGrafter"/>
</dbReference>
<organism evidence="4">
    <name type="scientific">mine drainage metagenome</name>
    <dbReference type="NCBI Taxonomy" id="410659"/>
    <lineage>
        <taxon>unclassified sequences</taxon>
        <taxon>metagenomes</taxon>
        <taxon>ecological metagenomes</taxon>
    </lineage>
</organism>
<dbReference type="CDD" id="cd01668">
    <property type="entry name" value="TGS_RSH"/>
    <property type="match status" value="1"/>
</dbReference>
<dbReference type="Gene3D" id="3.30.460.10">
    <property type="entry name" value="Beta Polymerase, domain 2"/>
    <property type="match status" value="1"/>
</dbReference>
<comment type="caution">
    <text evidence="4">The sequence shown here is derived from an EMBL/GenBank/DDBJ whole genome shotgun (WGS) entry which is preliminary data.</text>
</comment>
<feature type="domain" description="TGS" evidence="3">
    <location>
        <begin position="399"/>
        <end position="460"/>
    </location>
</feature>
<keyword evidence="4" id="KW-0808">Transferase</keyword>
<dbReference type="SUPFAM" id="SSF81271">
    <property type="entry name" value="TGS-like"/>
    <property type="match status" value="1"/>
</dbReference>
<dbReference type="PROSITE" id="PS51671">
    <property type="entry name" value="ACT"/>
    <property type="match status" value="1"/>
</dbReference>
<dbReference type="Pfam" id="PF13291">
    <property type="entry name" value="ACT_4"/>
    <property type="match status" value="1"/>
</dbReference>
<dbReference type="EC" id="2.7.6.5" evidence="4"/>
<evidence type="ECO:0000313" key="4">
    <source>
        <dbReference type="EMBL" id="OIQ96835.1"/>
    </source>
</evidence>
<dbReference type="NCBIfam" id="TIGR00691">
    <property type="entry name" value="spoT_relA"/>
    <property type="match status" value="1"/>
</dbReference>
<dbReference type="SUPFAM" id="SSF109604">
    <property type="entry name" value="HD-domain/PDEase-like"/>
    <property type="match status" value="1"/>
</dbReference>
<dbReference type="InterPro" id="IPR012676">
    <property type="entry name" value="TGS-like"/>
</dbReference>
<dbReference type="GO" id="GO:0008728">
    <property type="term" value="F:GTP diphosphokinase activity"/>
    <property type="evidence" value="ECO:0007669"/>
    <property type="project" value="UniProtKB-EC"/>
</dbReference>
<proteinExistence type="inferred from homology"/>
<sequence length="724" mass="79052">MTSPAHPPAAGEPQAGSLQAKARAFAAALLEGIAMETGEPALRHADGASAILSSIGADAPTCAAAYLSQAATQLAKPEEQLTKAFGREMTMLAMENRKLVDVFRAARGMGEQESARHLELMRRLLLAFSQDLRVVLLRLASRLQSLRHYAQTGARPEPAFIHESLQVYAPLANRLGLWQLKWEIEDLAFRFAQPEAYARIAQWLNQHGAQREALITQAIEQLRNALATQGIEARISGRSKHIYSIWRKMQGKSLDVDEVMDLLALRLIVPSVDACYAALSAVHALWVPLDAEYDDYIAKPKPNGYQSLHTVVHGPRGVPIEIQIRTQAMHEHAEQGVAAHWAYKEAGTQGYKGVSAASDYDAKIALARQLLTLHGELVGQGAPRRLTAPAPDEASPFDDRIYVLTPQARIVELASGSTPVDFAYALHTELGHHCRGARVEGVLVPLNTPLRNGQTVEIVAAKQGGPSRDWLNPELGFLRTQRARAKVRAWFNAQHLEQTLANGRAQVEKLLQREGKTGLSLQELAGGLGFRSAEQLFERVGSDALSLRQIEAHLRGQDPAAGMDADLGMPLKAAKTQQSGGVLVVGVDALLTQLAKCCKPAPPDSIRGFITRGRGVSVHRADCPNARNLALQHAERVIPVTWGQPGETAYPVDLFVEAADRQGLLRDISEVFSKEKINVIGVQTQSRGDAAHMLFTVELRGLEKLQHALNMLREVKGVRKAARR</sequence>